<dbReference type="EnsemblPlants" id="TuG1812G0700003839.01.T01">
    <property type="protein sequence ID" value="TuG1812G0700003839.01.T01.cds465572"/>
    <property type="gene ID" value="TuG1812G0700003839.01"/>
</dbReference>
<accession>A0A8R7R4P0</accession>
<proteinExistence type="predicted"/>
<evidence type="ECO:0000313" key="2">
    <source>
        <dbReference type="Proteomes" id="UP000015106"/>
    </source>
</evidence>
<reference evidence="1" key="3">
    <citation type="submission" date="2022-06" db="UniProtKB">
        <authorList>
            <consortium name="EnsemblPlants"/>
        </authorList>
    </citation>
    <scope>IDENTIFICATION</scope>
</reference>
<evidence type="ECO:0000313" key="1">
    <source>
        <dbReference type="EnsemblPlants" id="TuG1812G0700003839.01.T01.cds465572"/>
    </source>
</evidence>
<sequence length="59" mass="6864">MIFKRLLRKHGVVRTSVFFCRHLGQCNNLWELQATHSRPHQPLKPVWPYILAGATTDHG</sequence>
<dbReference type="Gramene" id="TuG1812G0700003839.01.T01">
    <property type="protein sequence ID" value="TuG1812G0700003839.01.T01.cds465572"/>
    <property type="gene ID" value="TuG1812G0700003839.01"/>
</dbReference>
<dbReference type="Proteomes" id="UP000015106">
    <property type="component" value="Chromosome 7"/>
</dbReference>
<name>A0A8R7R4P0_TRIUA</name>
<reference evidence="1" key="2">
    <citation type="submission" date="2018-03" db="EMBL/GenBank/DDBJ databases">
        <title>The Triticum urartu genome reveals the dynamic nature of wheat genome evolution.</title>
        <authorList>
            <person name="Ling H."/>
            <person name="Ma B."/>
            <person name="Shi X."/>
            <person name="Liu H."/>
            <person name="Dong L."/>
            <person name="Sun H."/>
            <person name="Cao Y."/>
            <person name="Gao Q."/>
            <person name="Zheng S."/>
            <person name="Li Y."/>
            <person name="Yu Y."/>
            <person name="Du H."/>
            <person name="Qi M."/>
            <person name="Li Y."/>
            <person name="Yu H."/>
            <person name="Cui Y."/>
            <person name="Wang N."/>
            <person name="Chen C."/>
            <person name="Wu H."/>
            <person name="Zhao Y."/>
            <person name="Zhang J."/>
            <person name="Li Y."/>
            <person name="Zhou W."/>
            <person name="Zhang B."/>
            <person name="Hu W."/>
            <person name="Eijk M."/>
            <person name="Tang J."/>
            <person name="Witsenboer H."/>
            <person name="Zhao S."/>
            <person name="Li Z."/>
            <person name="Zhang A."/>
            <person name="Wang D."/>
            <person name="Liang C."/>
        </authorList>
    </citation>
    <scope>NUCLEOTIDE SEQUENCE [LARGE SCALE GENOMIC DNA]</scope>
    <source>
        <strain evidence="1">cv. G1812</strain>
    </source>
</reference>
<reference evidence="2" key="1">
    <citation type="journal article" date="2013" name="Nature">
        <title>Draft genome of the wheat A-genome progenitor Triticum urartu.</title>
        <authorList>
            <person name="Ling H.Q."/>
            <person name="Zhao S."/>
            <person name="Liu D."/>
            <person name="Wang J."/>
            <person name="Sun H."/>
            <person name="Zhang C."/>
            <person name="Fan H."/>
            <person name="Li D."/>
            <person name="Dong L."/>
            <person name="Tao Y."/>
            <person name="Gao C."/>
            <person name="Wu H."/>
            <person name="Li Y."/>
            <person name="Cui Y."/>
            <person name="Guo X."/>
            <person name="Zheng S."/>
            <person name="Wang B."/>
            <person name="Yu K."/>
            <person name="Liang Q."/>
            <person name="Yang W."/>
            <person name="Lou X."/>
            <person name="Chen J."/>
            <person name="Feng M."/>
            <person name="Jian J."/>
            <person name="Zhang X."/>
            <person name="Luo G."/>
            <person name="Jiang Y."/>
            <person name="Liu J."/>
            <person name="Wang Z."/>
            <person name="Sha Y."/>
            <person name="Zhang B."/>
            <person name="Wu H."/>
            <person name="Tang D."/>
            <person name="Shen Q."/>
            <person name="Xue P."/>
            <person name="Zou S."/>
            <person name="Wang X."/>
            <person name="Liu X."/>
            <person name="Wang F."/>
            <person name="Yang Y."/>
            <person name="An X."/>
            <person name="Dong Z."/>
            <person name="Zhang K."/>
            <person name="Zhang X."/>
            <person name="Luo M.C."/>
            <person name="Dvorak J."/>
            <person name="Tong Y."/>
            <person name="Wang J."/>
            <person name="Yang H."/>
            <person name="Li Z."/>
            <person name="Wang D."/>
            <person name="Zhang A."/>
            <person name="Wang J."/>
        </authorList>
    </citation>
    <scope>NUCLEOTIDE SEQUENCE</scope>
    <source>
        <strain evidence="2">cv. G1812</strain>
    </source>
</reference>
<dbReference type="AlphaFoldDB" id="A0A8R7R4P0"/>
<organism evidence="1 2">
    <name type="scientific">Triticum urartu</name>
    <name type="common">Red wild einkorn</name>
    <name type="synonym">Crithodium urartu</name>
    <dbReference type="NCBI Taxonomy" id="4572"/>
    <lineage>
        <taxon>Eukaryota</taxon>
        <taxon>Viridiplantae</taxon>
        <taxon>Streptophyta</taxon>
        <taxon>Embryophyta</taxon>
        <taxon>Tracheophyta</taxon>
        <taxon>Spermatophyta</taxon>
        <taxon>Magnoliopsida</taxon>
        <taxon>Liliopsida</taxon>
        <taxon>Poales</taxon>
        <taxon>Poaceae</taxon>
        <taxon>BOP clade</taxon>
        <taxon>Pooideae</taxon>
        <taxon>Triticodae</taxon>
        <taxon>Triticeae</taxon>
        <taxon>Triticinae</taxon>
        <taxon>Triticum</taxon>
    </lineage>
</organism>
<keyword evidence="2" id="KW-1185">Reference proteome</keyword>
<protein>
    <submittedName>
        <fullName evidence="1">Uncharacterized protein</fullName>
    </submittedName>
</protein>